<dbReference type="GO" id="GO:0000166">
    <property type="term" value="F:nucleotide binding"/>
    <property type="evidence" value="ECO:0007669"/>
    <property type="project" value="InterPro"/>
</dbReference>
<reference evidence="3 4" key="1">
    <citation type="journal article" date="2017" name="Genome Announc.">
        <title>Draft Genome Sequence of Romboutsia weinsteinii sp. nov. Strain CCRI-19649(T) Isolated from Surface Water.</title>
        <authorList>
            <person name="Maheux A.F."/>
            <person name="Boudreau D.K."/>
            <person name="Berube E."/>
            <person name="Boissinot M."/>
            <person name="Cantin P."/>
            <person name="Raymond F."/>
            <person name="Corbeil J."/>
            <person name="Omar R.F."/>
            <person name="Bergeron M.G."/>
        </authorList>
    </citation>
    <scope>NUCLEOTIDE SEQUENCE [LARGE SCALE GENOMIC DNA]</scope>
    <source>
        <strain evidence="3 4">CCRI-19649</strain>
    </source>
</reference>
<evidence type="ECO:0000259" key="1">
    <source>
        <dbReference type="Pfam" id="PF01408"/>
    </source>
</evidence>
<sequence length="330" mass="37247">MGDKIRFGIIGTSKIVETFLKGAEIVDEFELVGVYSRSLEKAKSFGEKYGAKLYFDKLEDFAASNEIDAVYIASPNAMHAKQAILCLNNKHVLCEKAFASNAREVKSIIDAAKKNNVVVMEAMRLTCLPNFKAVKENLHKIGKVRRYFGSFCQYSSRYDKFKEGTILNAFKNELSNGSLMDIGVYCIYPMVSLFGKPNNVVSNSYMLHTNVDGEGSAIFSYDDMDGVIQYSKISNSYLPSEIQGEKGSIIIYPHNKFKNIKIVYKDLSEEDITLNQEEDDMCYEISEFIKTIKSNSIESEVNNHNNSIVVMELMDEIRKQAGLKYPADEN</sequence>
<dbReference type="InterPro" id="IPR036291">
    <property type="entry name" value="NAD(P)-bd_dom_sf"/>
</dbReference>
<comment type="caution">
    <text evidence="3">The sequence shown here is derived from an EMBL/GenBank/DDBJ whole genome shotgun (WGS) entry which is preliminary data.</text>
</comment>
<dbReference type="Gene3D" id="3.30.360.10">
    <property type="entry name" value="Dihydrodipicolinate Reductase, domain 2"/>
    <property type="match status" value="1"/>
</dbReference>
<dbReference type="InterPro" id="IPR000683">
    <property type="entry name" value="Gfo/Idh/MocA-like_OxRdtase_N"/>
</dbReference>
<evidence type="ECO:0000313" key="4">
    <source>
        <dbReference type="Proteomes" id="UP000215694"/>
    </source>
</evidence>
<protein>
    <submittedName>
        <fullName evidence="3">Gfo/Idh/MocA family oxidoreductase</fullName>
    </submittedName>
</protein>
<dbReference type="EMBL" id="NOJY02000077">
    <property type="protein sequence ID" value="RDY25387.1"/>
    <property type="molecule type" value="Genomic_DNA"/>
</dbReference>
<gene>
    <name evidence="3" type="ORF">CHL78_018470</name>
</gene>
<proteinExistence type="predicted"/>
<dbReference type="AlphaFoldDB" id="A0A371IY24"/>
<dbReference type="InterPro" id="IPR055170">
    <property type="entry name" value="GFO_IDH_MocA-like_dom"/>
</dbReference>
<dbReference type="RefSeq" id="WP_094369072.1">
    <property type="nucleotide sequence ID" value="NZ_NOJY02000077.1"/>
</dbReference>
<dbReference type="Pfam" id="PF22725">
    <property type="entry name" value="GFO_IDH_MocA_C3"/>
    <property type="match status" value="1"/>
</dbReference>
<dbReference type="Proteomes" id="UP000215694">
    <property type="component" value="Unassembled WGS sequence"/>
</dbReference>
<feature type="domain" description="Gfo/Idh/MocA-like oxidoreductase N-terminal" evidence="1">
    <location>
        <begin position="5"/>
        <end position="121"/>
    </location>
</feature>
<organism evidence="3 4">
    <name type="scientific">Romboutsia weinsteinii</name>
    <dbReference type="NCBI Taxonomy" id="2020949"/>
    <lineage>
        <taxon>Bacteria</taxon>
        <taxon>Bacillati</taxon>
        <taxon>Bacillota</taxon>
        <taxon>Clostridia</taxon>
        <taxon>Peptostreptococcales</taxon>
        <taxon>Peptostreptococcaceae</taxon>
        <taxon>Romboutsia</taxon>
    </lineage>
</organism>
<evidence type="ECO:0000313" key="3">
    <source>
        <dbReference type="EMBL" id="RDY25387.1"/>
    </source>
</evidence>
<dbReference type="SUPFAM" id="SSF51735">
    <property type="entry name" value="NAD(P)-binding Rossmann-fold domains"/>
    <property type="match status" value="1"/>
</dbReference>
<keyword evidence="4" id="KW-1185">Reference proteome</keyword>
<dbReference type="PANTHER" id="PTHR43054:SF1">
    <property type="entry name" value="SCYLLO-INOSITOL 2-DEHYDROGENASE (NADP(+)) IOLU"/>
    <property type="match status" value="1"/>
</dbReference>
<dbReference type="SUPFAM" id="SSF55347">
    <property type="entry name" value="Glyceraldehyde-3-phosphate dehydrogenase-like, C-terminal domain"/>
    <property type="match status" value="1"/>
</dbReference>
<dbReference type="OrthoDB" id="9783105at2"/>
<feature type="domain" description="GFO/IDH/MocA-like oxidoreductase" evidence="2">
    <location>
        <begin position="140"/>
        <end position="249"/>
    </location>
</feature>
<dbReference type="Gene3D" id="3.40.50.720">
    <property type="entry name" value="NAD(P)-binding Rossmann-like Domain"/>
    <property type="match status" value="1"/>
</dbReference>
<accession>A0A371IY24</accession>
<dbReference type="Pfam" id="PF01408">
    <property type="entry name" value="GFO_IDH_MocA"/>
    <property type="match status" value="1"/>
</dbReference>
<evidence type="ECO:0000259" key="2">
    <source>
        <dbReference type="Pfam" id="PF22725"/>
    </source>
</evidence>
<dbReference type="PANTHER" id="PTHR43054">
    <property type="match status" value="1"/>
</dbReference>
<name>A0A371IY24_9FIRM</name>